<evidence type="ECO:0000259" key="1">
    <source>
        <dbReference type="PROSITE" id="PS00906"/>
    </source>
</evidence>
<gene>
    <name evidence="2" type="ORF">MEDL_21735</name>
</gene>
<sequence length="182" mass="20571">MAAPLITQFFPPMKNDLILRAAKGEKTERVPVWLMRQAGRYLPEYNQFKKDNSVSFFEMVRTPSMACEITLQRTCTTYQTQDKSSTPDIKSIFVINNPAGVVKPRQYSRKLLEQSANGISPSLTLICLASVTRVKIPSDWQTATVAHVFKKDDGIQSSNYRFISLTFICCNNKNSTLSMVAF</sequence>
<dbReference type="InterPro" id="IPR000257">
    <property type="entry name" value="Uroporphyrinogen_deCOase"/>
</dbReference>
<dbReference type="AlphaFoldDB" id="A0A8S3RLS6"/>
<comment type="caution">
    <text evidence="2">The sequence shown here is derived from an EMBL/GenBank/DDBJ whole genome shotgun (WGS) entry which is preliminary data.</text>
</comment>
<dbReference type="PROSITE" id="PS00906">
    <property type="entry name" value="UROD_1"/>
    <property type="match status" value="1"/>
</dbReference>
<reference evidence="2" key="1">
    <citation type="submission" date="2021-03" db="EMBL/GenBank/DDBJ databases">
        <authorList>
            <person name="Bekaert M."/>
        </authorList>
    </citation>
    <scope>NUCLEOTIDE SEQUENCE</scope>
</reference>
<dbReference type="EMBL" id="CAJPWZ010001076">
    <property type="protein sequence ID" value="CAG2207324.1"/>
    <property type="molecule type" value="Genomic_DNA"/>
</dbReference>
<proteinExistence type="predicted"/>
<dbReference type="GO" id="GO:0004853">
    <property type="term" value="F:uroporphyrinogen decarboxylase activity"/>
    <property type="evidence" value="ECO:0007669"/>
    <property type="project" value="UniProtKB-EC"/>
</dbReference>
<dbReference type="EC" id="4.1.1.37" evidence="2"/>
<dbReference type="GO" id="GO:0005829">
    <property type="term" value="C:cytosol"/>
    <property type="evidence" value="ECO:0007669"/>
    <property type="project" value="TreeGrafter"/>
</dbReference>
<dbReference type="OrthoDB" id="339900at2759"/>
<organism evidence="2 3">
    <name type="scientific">Mytilus edulis</name>
    <name type="common">Blue mussel</name>
    <dbReference type="NCBI Taxonomy" id="6550"/>
    <lineage>
        <taxon>Eukaryota</taxon>
        <taxon>Metazoa</taxon>
        <taxon>Spiralia</taxon>
        <taxon>Lophotrochozoa</taxon>
        <taxon>Mollusca</taxon>
        <taxon>Bivalvia</taxon>
        <taxon>Autobranchia</taxon>
        <taxon>Pteriomorphia</taxon>
        <taxon>Mytilida</taxon>
        <taxon>Mytiloidea</taxon>
        <taxon>Mytilidae</taxon>
        <taxon>Mytilinae</taxon>
        <taxon>Mytilus</taxon>
    </lineage>
</organism>
<dbReference type="Proteomes" id="UP000683360">
    <property type="component" value="Unassembled WGS sequence"/>
</dbReference>
<accession>A0A8S3RLS6</accession>
<dbReference type="PANTHER" id="PTHR21091">
    <property type="entry name" value="METHYLTETRAHYDROFOLATE:HOMOCYSTEINE METHYLTRANSFERASE RELATED"/>
    <property type="match status" value="1"/>
</dbReference>
<feature type="domain" description="Uroporphyrinogen decarboxylase (URO-D)" evidence="1">
    <location>
        <begin position="31"/>
        <end position="40"/>
    </location>
</feature>
<protein>
    <submittedName>
        <fullName evidence="2">HemE</fullName>
        <ecNumber evidence="2">4.1.1.37</ecNumber>
    </submittedName>
</protein>
<evidence type="ECO:0000313" key="3">
    <source>
        <dbReference type="Proteomes" id="UP000683360"/>
    </source>
</evidence>
<dbReference type="Gene3D" id="3.20.20.210">
    <property type="match status" value="1"/>
</dbReference>
<dbReference type="PANTHER" id="PTHR21091:SF169">
    <property type="entry name" value="UROPORPHYRINOGEN DECARBOXYLASE"/>
    <property type="match status" value="1"/>
</dbReference>
<dbReference type="Pfam" id="PF01208">
    <property type="entry name" value="URO-D"/>
    <property type="match status" value="1"/>
</dbReference>
<name>A0A8S3RLS6_MYTED</name>
<keyword evidence="2" id="KW-0456">Lyase</keyword>
<keyword evidence="3" id="KW-1185">Reference proteome</keyword>
<dbReference type="InterPro" id="IPR038071">
    <property type="entry name" value="UROD/MetE-like_sf"/>
</dbReference>
<dbReference type="SUPFAM" id="SSF51726">
    <property type="entry name" value="UROD/MetE-like"/>
    <property type="match status" value="1"/>
</dbReference>
<evidence type="ECO:0000313" key="2">
    <source>
        <dbReference type="EMBL" id="CAG2207324.1"/>
    </source>
</evidence>
<dbReference type="GO" id="GO:0006783">
    <property type="term" value="P:heme biosynthetic process"/>
    <property type="evidence" value="ECO:0007669"/>
    <property type="project" value="TreeGrafter"/>
</dbReference>